<dbReference type="EMBL" id="QJKJ01002694">
    <property type="protein sequence ID" value="RDY01752.1"/>
    <property type="molecule type" value="Genomic_DNA"/>
</dbReference>
<accession>A0A371HGA3</accession>
<proteinExistence type="predicted"/>
<evidence type="ECO:0000313" key="2">
    <source>
        <dbReference type="Proteomes" id="UP000257109"/>
    </source>
</evidence>
<dbReference type="AlphaFoldDB" id="A0A371HGA3"/>
<name>A0A371HGA3_MUCPR</name>
<comment type="caution">
    <text evidence="1">The sequence shown here is derived from an EMBL/GenBank/DDBJ whole genome shotgun (WGS) entry which is preliminary data.</text>
</comment>
<keyword evidence="2" id="KW-1185">Reference proteome</keyword>
<protein>
    <recommendedName>
        <fullName evidence="3">Integrase catalytic domain-containing protein</fullName>
    </recommendedName>
</protein>
<feature type="non-terminal residue" evidence="1">
    <location>
        <position position="1"/>
    </location>
</feature>
<gene>
    <name evidence="1" type="ORF">CR513_14879</name>
</gene>
<organism evidence="1 2">
    <name type="scientific">Mucuna pruriens</name>
    <name type="common">Velvet bean</name>
    <name type="synonym">Dolichos pruriens</name>
    <dbReference type="NCBI Taxonomy" id="157652"/>
    <lineage>
        <taxon>Eukaryota</taxon>
        <taxon>Viridiplantae</taxon>
        <taxon>Streptophyta</taxon>
        <taxon>Embryophyta</taxon>
        <taxon>Tracheophyta</taxon>
        <taxon>Spermatophyta</taxon>
        <taxon>Magnoliopsida</taxon>
        <taxon>eudicotyledons</taxon>
        <taxon>Gunneridae</taxon>
        <taxon>Pentapetalae</taxon>
        <taxon>rosids</taxon>
        <taxon>fabids</taxon>
        <taxon>Fabales</taxon>
        <taxon>Fabaceae</taxon>
        <taxon>Papilionoideae</taxon>
        <taxon>50 kb inversion clade</taxon>
        <taxon>NPAAA clade</taxon>
        <taxon>indigoferoid/millettioid clade</taxon>
        <taxon>Phaseoleae</taxon>
        <taxon>Mucuna</taxon>
    </lineage>
</organism>
<reference evidence="1" key="1">
    <citation type="submission" date="2018-05" db="EMBL/GenBank/DDBJ databases">
        <title>Draft genome of Mucuna pruriens seed.</title>
        <authorList>
            <person name="Nnadi N.E."/>
            <person name="Vos R."/>
            <person name="Hasami M.H."/>
            <person name="Devisetty U.K."/>
            <person name="Aguiy J.C."/>
        </authorList>
    </citation>
    <scope>NUCLEOTIDE SEQUENCE [LARGE SCALE GENOMIC DNA]</scope>
    <source>
        <strain evidence="1">JCA_2017</strain>
    </source>
</reference>
<evidence type="ECO:0000313" key="1">
    <source>
        <dbReference type="EMBL" id="RDY01752.1"/>
    </source>
</evidence>
<evidence type="ECO:0008006" key="3">
    <source>
        <dbReference type="Google" id="ProtNLM"/>
    </source>
</evidence>
<sequence length="107" mass="12250">MRVDILGPFAQVVGQVKFLTMAIDYFTKWVEVESIITISVKQRIEKKSRRGQGEVGKGIVTSTLIIPYHPTLHHPENPIQINIWDRCRDPCRDRGALSKNHLLTTNQ</sequence>
<dbReference type="Proteomes" id="UP000257109">
    <property type="component" value="Unassembled WGS sequence"/>
</dbReference>